<feature type="non-terminal residue" evidence="1">
    <location>
        <position position="25"/>
    </location>
</feature>
<dbReference type="EMBL" id="LBUY01000025">
    <property type="protein sequence ID" value="KKQ74450.1"/>
    <property type="molecule type" value="Genomic_DNA"/>
</dbReference>
<proteinExistence type="predicted"/>
<name>A0A0G0KG19_9BACT</name>
<evidence type="ECO:0000313" key="1">
    <source>
        <dbReference type="EMBL" id="KKQ74450.1"/>
    </source>
</evidence>
<dbReference type="Proteomes" id="UP000034738">
    <property type="component" value="Unassembled WGS sequence"/>
</dbReference>
<dbReference type="AlphaFoldDB" id="A0A0G0KG19"/>
<evidence type="ECO:0000313" key="2">
    <source>
        <dbReference type="Proteomes" id="UP000034738"/>
    </source>
</evidence>
<accession>A0A0G0KG19</accession>
<gene>
    <name evidence="1" type="ORF">US95_C0025G0011</name>
</gene>
<organism evidence="1 2">
    <name type="scientific">Candidatus Woesebacteria bacterium GW2011_GWB1_38_5</name>
    <dbReference type="NCBI Taxonomy" id="1618568"/>
    <lineage>
        <taxon>Bacteria</taxon>
        <taxon>Candidatus Woeseibacteriota</taxon>
    </lineage>
</organism>
<reference evidence="1 2" key="1">
    <citation type="journal article" date="2015" name="Nature">
        <title>rRNA introns, odd ribosomes, and small enigmatic genomes across a large radiation of phyla.</title>
        <authorList>
            <person name="Brown C.T."/>
            <person name="Hug L.A."/>
            <person name="Thomas B.C."/>
            <person name="Sharon I."/>
            <person name="Castelle C.J."/>
            <person name="Singh A."/>
            <person name="Wilkins M.J."/>
            <person name="Williams K.H."/>
            <person name="Banfield J.F."/>
        </authorList>
    </citation>
    <scope>NUCLEOTIDE SEQUENCE [LARGE SCALE GENOMIC DNA]</scope>
</reference>
<comment type="caution">
    <text evidence="1">The sequence shown here is derived from an EMBL/GenBank/DDBJ whole genome shotgun (WGS) entry which is preliminary data.</text>
</comment>
<protein>
    <submittedName>
        <fullName evidence="1">Uncharacterized protein</fullName>
    </submittedName>
</protein>
<sequence>MSTDISFLIVAGEIPRLYFLSNASE</sequence>